<dbReference type="AlphaFoldDB" id="A0A507FEW5"/>
<protein>
    <submittedName>
        <fullName evidence="2">Uncharacterized protein</fullName>
    </submittedName>
</protein>
<dbReference type="EMBL" id="QEAP01000109">
    <property type="protein sequence ID" value="TPX74774.1"/>
    <property type="molecule type" value="Genomic_DNA"/>
</dbReference>
<feature type="region of interest" description="Disordered" evidence="1">
    <location>
        <begin position="521"/>
        <end position="595"/>
    </location>
</feature>
<evidence type="ECO:0000313" key="2">
    <source>
        <dbReference type="EMBL" id="TPX74774.1"/>
    </source>
</evidence>
<dbReference type="InterPro" id="IPR036188">
    <property type="entry name" value="FAD/NAD-bd_sf"/>
</dbReference>
<accession>A0A507FEW5</accession>
<feature type="region of interest" description="Disordered" evidence="1">
    <location>
        <begin position="654"/>
        <end position="714"/>
    </location>
</feature>
<dbReference type="Proteomes" id="UP000320333">
    <property type="component" value="Unassembled WGS sequence"/>
</dbReference>
<dbReference type="OrthoDB" id="2157621at2759"/>
<feature type="compositionally biased region" description="Polar residues" evidence="1">
    <location>
        <begin position="696"/>
        <end position="710"/>
    </location>
</feature>
<evidence type="ECO:0000256" key="1">
    <source>
        <dbReference type="SAM" id="MobiDB-lite"/>
    </source>
</evidence>
<proteinExistence type="predicted"/>
<reference evidence="2 3" key="1">
    <citation type="journal article" date="2019" name="Sci. Rep.">
        <title>Comparative genomics of chytrid fungi reveal insights into the obligate biotrophic and pathogenic lifestyle of Synchytrium endobioticum.</title>
        <authorList>
            <person name="van de Vossenberg B.T.L.H."/>
            <person name="Warris S."/>
            <person name="Nguyen H.D.T."/>
            <person name="van Gent-Pelzer M.P.E."/>
            <person name="Joly D.L."/>
            <person name="van de Geest H.C."/>
            <person name="Bonants P.J.M."/>
            <person name="Smith D.S."/>
            <person name="Levesque C.A."/>
            <person name="van der Lee T.A.J."/>
        </authorList>
    </citation>
    <scope>NUCLEOTIDE SEQUENCE [LARGE SCALE GENOMIC DNA]</scope>
    <source>
        <strain evidence="2 3">CBS 675.73</strain>
    </source>
</reference>
<evidence type="ECO:0000313" key="3">
    <source>
        <dbReference type="Proteomes" id="UP000320333"/>
    </source>
</evidence>
<gene>
    <name evidence="2" type="ORF">CcCBS67573_g03962</name>
</gene>
<feature type="compositionally biased region" description="Low complexity" evidence="1">
    <location>
        <begin position="541"/>
        <end position="552"/>
    </location>
</feature>
<sequence length="948" mass="102864">MSPDTPLDGAGWGQDAGEPAESQAGWGQSEMPAAEPLAVWSEAYPSFVPLEDEEELEYQHPWKTDVSYESGDAVDVWAVWDDDRDEGGDDYGFDQVEVTYNFEDVQVESAFSYEDIASPRNNHRLSFTNSLVGDWVGQSDWRRFMNRDIDADQQHDDLLDADSAMDLLSDTEPMAILPIDSSVLQPGRTAPFRVLIVGGGLGGLCLAQGLKKIGIASRVFTQPSDAYGAAWDDNDHRLSNRISLSANTLNSLRHCLPVENFRALVQHPTTLLPARAPLTTRIPVVGRFLTAFLYGLLPYSIYSRPGVYTARGLFPLLYPGLVASVLSTHLFGKFHSSSTTQSLSVTLKTLRAVLLAGLDVITPNLNAPFGDKESHIPVSYFETWASTPKSYDAEYGLASVWNHGKLVVKVDRVVGGGTADEAKPADHQVGVFFEDGMCEVGDLVVDSRELESNAGEDELGNEFIWMSGKYLFWTTFILKNIIHLIFLIDNLGLYPIPDEIKPTVPVNILTAPSVIKSSFLHQQQNPSSPNMVLYTSPKNISTAKPSPSTSTPGVAKLSRPPSRRVSYTLTPQTVARPPSFKTASEPPSSPTQLMSPALSQTILSVSASPNTASNPITIGVAAKQSGVVSKQSSSDSIRSNTSFGGTSTFAGVGFELNTPNIPGPQPRLVSNKGSRDSLQGGESSSNLQISRGGRRTSATNSLHSVSSSNGGMKRRMTNASTLLNNSNGKLNAATTSKALAIADRFTHVHWRLCLPSSLLTSHSRALHLSPELPPQEVLLAVVSARNGDMYKKLGQELVKDWNDGVQKLISGSIGVDVSLDVASSGKCGSLEVSEEVKEWVVEVRGGVLSLKPFDAPHNTNLSAHISRARELCVVLEKSFSLTEIGHAPQIHSQERLTLLLQGYQTAGEVMDVKSREAYIFGLGWDLGVDGWNGYFRRLLEVARRVILG</sequence>
<dbReference type="SUPFAM" id="SSF51905">
    <property type="entry name" value="FAD/NAD(P)-binding domain"/>
    <property type="match status" value="1"/>
</dbReference>
<feature type="compositionally biased region" description="Polar residues" evidence="1">
    <location>
        <begin position="676"/>
        <end position="689"/>
    </location>
</feature>
<comment type="caution">
    <text evidence="2">The sequence shown here is derived from an EMBL/GenBank/DDBJ whole genome shotgun (WGS) entry which is preliminary data.</text>
</comment>
<organism evidence="2 3">
    <name type="scientific">Chytriomyces confervae</name>
    <dbReference type="NCBI Taxonomy" id="246404"/>
    <lineage>
        <taxon>Eukaryota</taxon>
        <taxon>Fungi</taxon>
        <taxon>Fungi incertae sedis</taxon>
        <taxon>Chytridiomycota</taxon>
        <taxon>Chytridiomycota incertae sedis</taxon>
        <taxon>Chytridiomycetes</taxon>
        <taxon>Chytridiales</taxon>
        <taxon>Chytriomycetaceae</taxon>
        <taxon>Chytriomyces</taxon>
    </lineage>
</organism>
<feature type="compositionally biased region" description="Polar residues" evidence="1">
    <location>
        <begin position="521"/>
        <end position="530"/>
    </location>
</feature>
<name>A0A507FEW5_9FUNG</name>
<keyword evidence="3" id="KW-1185">Reference proteome</keyword>
<feature type="region of interest" description="Disordered" evidence="1">
    <location>
        <begin position="1"/>
        <end position="34"/>
    </location>
</feature>
<feature type="compositionally biased region" description="Polar residues" evidence="1">
    <location>
        <begin position="581"/>
        <end position="595"/>
    </location>
</feature>
<dbReference type="Gene3D" id="3.50.50.60">
    <property type="entry name" value="FAD/NAD(P)-binding domain"/>
    <property type="match status" value="1"/>
</dbReference>